<reference evidence="1 2" key="1">
    <citation type="submission" date="2020-07" db="EMBL/GenBank/DDBJ databases">
        <title>Comparative genomics of pyrophilous fungi reveals a link between fire events and developmental genes.</title>
        <authorList>
            <consortium name="DOE Joint Genome Institute"/>
            <person name="Steindorff A.S."/>
            <person name="Carver A."/>
            <person name="Calhoun S."/>
            <person name="Stillman K."/>
            <person name="Liu H."/>
            <person name="Lipzen A."/>
            <person name="Pangilinan J."/>
            <person name="Labutti K."/>
            <person name="Bruns T.D."/>
            <person name="Grigoriev I.V."/>
        </authorList>
    </citation>
    <scope>NUCLEOTIDE SEQUENCE [LARGE SCALE GENOMIC DNA]</scope>
    <source>
        <strain evidence="1 2">CBS 144469</strain>
    </source>
</reference>
<keyword evidence="2" id="KW-1185">Reference proteome</keyword>
<dbReference type="EMBL" id="JACGCI010000040">
    <property type="protein sequence ID" value="KAF6753323.1"/>
    <property type="molecule type" value="Genomic_DNA"/>
</dbReference>
<evidence type="ECO:0008006" key="3">
    <source>
        <dbReference type="Google" id="ProtNLM"/>
    </source>
</evidence>
<sequence>MPSHLQIPEVVRSICNELDRSSALAMSLTCRAFLEPGLDSLWHSLDSFEPLLACLPADLWRIEQKNIRDRKTLTSVYCLNRALVPADIDRYLARYAPRIRHLKADIYNAKRVPSLELLQALQVVTDFQQGALAPLIRSFHWIPGDMIELEFGLEYSNNIQPFMPLFVGASVTKLTFNMKSSLRLHALTLLATAKRLAFLETLVLGSETVKFADDYLRSSPWNHLKHLEIKTFLPSAIPYMASIPQLTRLFITSLEEFPRRYPNDAGATGRQNPLPIQGFSCLKVLCIEADAVTTITGFLQHLPKLNKVETLDATAFARCSCEREAQDVLDTIAERLNSDSLMELRICDSMGNVPDYAPREDNEYRPPIMIAPFYIFQRLKYIAAGFSHWISITPDDIAQMRTVWTKIETLDIGESCPVDPGPLIDHTHLLHLLEGCPSLKTVGLRFDATRVSGKETGGPFNLGRLNVSGSTISSSTSVLKFIRTNLPHLEILDASFIGAKSEHVQDMYTTRWRVVEDALGGET</sequence>
<dbReference type="AlphaFoldDB" id="A0A8H6HWV8"/>
<comment type="caution">
    <text evidence="1">The sequence shown here is derived from an EMBL/GenBank/DDBJ whole genome shotgun (WGS) entry which is preliminary data.</text>
</comment>
<dbReference type="InterPro" id="IPR032675">
    <property type="entry name" value="LRR_dom_sf"/>
</dbReference>
<proteinExistence type="predicted"/>
<protein>
    <recommendedName>
        <fullName evidence="3">F-box domain-containing protein</fullName>
    </recommendedName>
</protein>
<name>A0A8H6HWV8_9AGAR</name>
<accession>A0A8H6HWV8</accession>
<evidence type="ECO:0000313" key="1">
    <source>
        <dbReference type="EMBL" id="KAF6753323.1"/>
    </source>
</evidence>
<gene>
    <name evidence="1" type="ORF">DFP72DRAFT_902750</name>
</gene>
<evidence type="ECO:0000313" key="2">
    <source>
        <dbReference type="Proteomes" id="UP000521943"/>
    </source>
</evidence>
<organism evidence="1 2">
    <name type="scientific">Ephemerocybe angulata</name>
    <dbReference type="NCBI Taxonomy" id="980116"/>
    <lineage>
        <taxon>Eukaryota</taxon>
        <taxon>Fungi</taxon>
        <taxon>Dikarya</taxon>
        <taxon>Basidiomycota</taxon>
        <taxon>Agaricomycotina</taxon>
        <taxon>Agaricomycetes</taxon>
        <taxon>Agaricomycetidae</taxon>
        <taxon>Agaricales</taxon>
        <taxon>Agaricineae</taxon>
        <taxon>Psathyrellaceae</taxon>
        <taxon>Ephemerocybe</taxon>
    </lineage>
</organism>
<dbReference type="OrthoDB" id="2941590at2759"/>
<dbReference type="Gene3D" id="3.80.10.10">
    <property type="entry name" value="Ribonuclease Inhibitor"/>
    <property type="match status" value="1"/>
</dbReference>
<dbReference type="SUPFAM" id="SSF52058">
    <property type="entry name" value="L domain-like"/>
    <property type="match status" value="1"/>
</dbReference>
<dbReference type="Proteomes" id="UP000521943">
    <property type="component" value="Unassembled WGS sequence"/>
</dbReference>